<sequence>MNIGLTSCLPEPLPLLSGSVLKIIAVVSMVIDHCAYYLMDGNTMAYEVMRCFGRIAFPVFAFLVAEGFAHTRNKMRYFLSLMLFAAVSEVPWYLLNGADGTHNVMFTLALGVAALAAFERLREHRILCCLFILLTAWLATWLGTDYEWRGMLMIVVFYLLSMSKNTPVILRRMMQLLFAFPLMMRYGITGALLACAVIFLYDGTRGFIHGNVAKYGFYVFYPAHLLLFFCLSVNVLRL</sequence>
<keyword evidence="1" id="KW-0812">Transmembrane</keyword>
<evidence type="ECO:0000313" key="3">
    <source>
        <dbReference type="Proteomes" id="UP000442334"/>
    </source>
</evidence>
<feature type="transmembrane region" description="Helical" evidence="1">
    <location>
        <begin position="215"/>
        <end position="236"/>
    </location>
</feature>
<feature type="transmembrane region" description="Helical" evidence="1">
    <location>
        <begin position="182"/>
        <end position="203"/>
    </location>
</feature>
<proteinExistence type="predicted"/>
<keyword evidence="1" id="KW-0472">Membrane</keyword>
<name>A0A7J5H4E4_BACUN</name>
<reference evidence="2 3" key="1">
    <citation type="journal article" date="2019" name="Nat. Med.">
        <title>A library of human gut bacterial isolates paired with longitudinal multiomics data enables mechanistic microbiome research.</title>
        <authorList>
            <person name="Poyet M."/>
            <person name="Groussin M."/>
            <person name="Gibbons S.M."/>
            <person name="Avila-Pacheco J."/>
            <person name="Jiang X."/>
            <person name="Kearney S.M."/>
            <person name="Perrotta A.R."/>
            <person name="Berdy B."/>
            <person name="Zhao S."/>
            <person name="Lieberman T.D."/>
            <person name="Swanson P.K."/>
            <person name="Smith M."/>
            <person name="Roesemann S."/>
            <person name="Alexander J.E."/>
            <person name="Rich S.A."/>
            <person name="Livny J."/>
            <person name="Vlamakis H."/>
            <person name="Clish C."/>
            <person name="Bullock K."/>
            <person name="Deik A."/>
            <person name="Scott J."/>
            <person name="Pierce K.A."/>
            <person name="Xavier R.J."/>
            <person name="Alm E.J."/>
        </authorList>
    </citation>
    <scope>NUCLEOTIDE SEQUENCE [LARGE SCALE GENOMIC DNA]</scope>
    <source>
        <strain evidence="2 3">BIOML-A21</strain>
    </source>
</reference>
<feature type="transmembrane region" description="Helical" evidence="1">
    <location>
        <begin position="101"/>
        <end position="118"/>
    </location>
</feature>
<accession>A0A7J5H4E4</accession>
<dbReference type="Proteomes" id="UP000442334">
    <property type="component" value="Unassembled WGS sequence"/>
</dbReference>
<evidence type="ECO:0000313" key="2">
    <source>
        <dbReference type="EMBL" id="KAB4184802.1"/>
    </source>
</evidence>
<comment type="caution">
    <text evidence="2">The sequence shown here is derived from an EMBL/GenBank/DDBJ whole genome shotgun (WGS) entry which is preliminary data.</text>
</comment>
<dbReference type="EMBL" id="WCUA01000012">
    <property type="protein sequence ID" value="KAB4184802.1"/>
    <property type="molecule type" value="Genomic_DNA"/>
</dbReference>
<evidence type="ECO:0000256" key="1">
    <source>
        <dbReference type="SAM" id="Phobius"/>
    </source>
</evidence>
<feature type="transmembrane region" description="Helical" evidence="1">
    <location>
        <begin position="125"/>
        <end position="144"/>
    </location>
</feature>
<feature type="transmembrane region" description="Helical" evidence="1">
    <location>
        <begin position="77"/>
        <end position="95"/>
    </location>
</feature>
<dbReference type="RefSeq" id="WP_151858593.1">
    <property type="nucleotide sequence ID" value="NZ_WCTZ01000014.1"/>
</dbReference>
<gene>
    <name evidence="2" type="ORF">GAQ34_12280</name>
</gene>
<feature type="transmembrane region" description="Helical" evidence="1">
    <location>
        <begin position="20"/>
        <end position="39"/>
    </location>
</feature>
<dbReference type="InterPro" id="IPR008875">
    <property type="entry name" value="TraX"/>
</dbReference>
<feature type="transmembrane region" description="Helical" evidence="1">
    <location>
        <begin position="45"/>
        <end position="65"/>
    </location>
</feature>
<dbReference type="AlphaFoldDB" id="A0A7J5H4E4"/>
<protein>
    <submittedName>
        <fullName evidence="2">Conjugal transfer protein TraX</fullName>
    </submittedName>
</protein>
<keyword evidence="1" id="KW-1133">Transmembrane helix</keyword>
<dbReference type="Pfam" id="PF05857">
    <property type="entry name" value="TraX"/>
    <property type="match status" value="1"/>
</dbReference>
<organism evidence="2 3">
    <name type="scientific">Bacteroides uniformis</name>
    <dbReference type="NCBI Taxonomy" id="820"/>
    <lineage>
        <taxon>Bacteria</taxon>
        <taxon>Pseudomonadati</taxon>
        <taxon>Bacteroidota</taxon>
        <taxon>Bacteroidia</taxon>
        <taxon>Bacteroidales</taxon>
        <taxon>Bacteroidaceae</taxon>
        <taxon>Bacteroides</taxon>
    </lineage>
</organism>
<feature type="transmembrane region" description="Helical" evidence="1">
    <location>
        <begin position="150"/>
        <end position="170"/>
    </location>
</feature>